<proteinExistence type="predicted"/>
<evidence type="ECO:0000259" key="3">
    <source>
        <dbReference type="PROSITE" id="PS51297"/>
    </source>
</evidence>
<evidence type="ECO:0000313" key="4">
    <source>
        <dbReference type="EMBL" id="KAK7251229.1"/>
    </source>
</evidence>
<dbReference type="AlphaFoldDB" id="A0AAN9HXA6"/>
<feature type="domain" description="K-box" evidence="3">
    <location>
        <begin position="46"/>
        <end position="138"/>
    </location>
</feature>
<evidence type="ECO:0000256" key="2">
    <source>
        <dbReference type="SAM" id="SignalP"/>
    </source>
</evidence>
<feature type="coiled-coil region" evidence="1">
    <location>
        <begin position="80"/>
        <end position="136"/>
    </location>
</feature>
<reference evidence="4 5" key="1">
    <citation type="submission" date="2024-01" db="EMBL/GenBank/DDBJ databases">
        <title>The genomes of 5 underutilized Papilionoideae crops provide insights into root nodulation and disease resistanc.</title>
        <authorList>
            <person name="Yuan L."/>
        </authorList>
    </citation>
    <scope>NUCLEOTIDE SEQUENCE [LARGE SCALE GENOMIC DNA]</scope>
    <source>
        <strain evidence="4">ZHUSHIDOU_FW_LH</strain>
        <tissue evidence="4">Leaf</tissue>
    </source>
</reference>
<gene>
    <name evidence="4" type="ORF">RIF29_34244</name>
</gene>
<evidence type="ECO:0000256" key="1">
    <source>
        <dbReference type="SAM" id="Coils"/>
    </source>
</evidence>
<dbReference type="Proteomes" id="UP001372338">
    <property type="component" value="Unassembled WGS sequence"/>
</dbReference>
<sequence length="169" mass="19985">MGHYVSQLLILLIVYGRCFSINKTVERYQKKVKDLSLNTKGIQENTQCLKEDDVNMAKKIEHLEVSKRMLMGDGLGTCSIDELQQLEKQLERSLNKIRAKKSQLFKEQIDKLREEEKCLLEENRRLREQCQIEQQQSLSKQDIERIEEMRGEDEVETELFIGLPERRMP</sequence>
<name>A0AAN9HXA6_CROPI</name>
<dbReference type="EMBL" id="JAYWIO010000007">
    <property type="protein sequence ID" value="KAK7251229.1"/>
    <property type="molecule type" value="Genomic_DNA"/>
</dbReference>
<dbReference type="PROSITE" id="PS51297">
    <property type="entry name" value="K_BOX"/>
    <property type="match status" value="1"/>
</dbReference>
<dbReference type="GO" id="GO:0003700">
    <property type="term" value="F:DNA-binding transcription factor activity"/>
    <property type="evidence" value="ECO:0007669"/>
    <property type="project" value="InterPro"/>
</dbReference>
<comment type="caution">
    <text evidence="4">The sequence shown here is derived from an EMBL/GenBank/DDBJ whole genome shotgun (WGS) entry which is preliminary data.</text>
</comment>
<feature type="chain" id="PRO_5042931722" description="K-box domain-containing protein" evidence="2">
    <location>
        <begin position="21"/>
        <end position="169"/>
    </location>
</feature>
<protein>
    <recommendedName>
        <fullName evidence="3">K-box domain-containing protein</fullName>
    </recommendedName>
</protein>
<keyword evidence="5" id="KW-1185">Reference proteome</keyword>
<accession>A0AAN9HXA6</accession>
<evidence type="ECO:0000313" key="5">
    <source>
        <dbReference type="Proteomes" id="UP001372338"/>
    </source>
</evidence>
<dbReference type="GO" id="GO:0005634">
    <property type="term" value="C:nucleus"/>
    <property type="evidence" value="ECO:0007669"/>
    <property type="project" value="InterPro"/>
</dbReference>
<dbReference type="Pfam" id="PF01486">
    <property type="entry name" value="K-box"/>
    <property type="match status" value="1"/>
</dbReference>
<keyword evidence="2" id="KW-0732">Signal</keyword>
<dbReference type="InterPro" id="IPR002487">
    <property type="entry name" value="TF_Kbox"/>
</dbReference>
<feature type="signal peptide" evidence="2">
    <location>
        <begin position="1"/>
        <end position="20"/>
    </location>
</feature>
<keyword evidence="1" id="KW-0175">Coiled coil</keyword>
<organism evidence="4 5">
    <name type="scientific">Crotalaria pallida</name>
    <name type="common">Smooth rattlebox</name>
    <name type="synonym">Crotalaria striata</name>
    <dbReference type="NCBI Taxonomy" id="3830"/>
    <lineage>
        <taxon>Eukaryota</taxon>
        <taxon>Viridiplantae</taxon>
        <taxon>Streptophyta</taxon>
        <taxon>Embryophyta</taxon>
        <taxon>Tracheophyta</taxon>
        <taxon>Spermatophyta</taxon>
        <taxon>Magnoliopsida</taxon>
        <taxon>eudicotyledons</taxon>
        <taxon>Gunneridae</taxon>
        <taxon>Pentapetalae</taxon>
        <taxon>rosids</taxon>
        <taxon>fabids</taxon>
        <taxon>Fabales</taxon>
        <taxon>Fabaceae</taxon>
        <taxon>Papilionoideae</taxon>
        <taxon>50 kb inversion clade</taxon>
        <taxon>genistoids sensu lato</taxon>
        <taxon>core genistoids</taxon>
        <taxon>Crotalarieae</taxon>
        <taxon>Crotalaria</taxon>
    </lineage>
</organism>